<dbReference type="InterPro" id="IPR035965">
    <property type="entry name" value="PAS-like_dom_sf"/>
</dbReference>
<feature type="domain" description="PAS" evidence="17">
    <location>
        <begin position="392"/>
        <end position="472"/>
    </location>
</feature>
<dbReference type="CDD" id="cd06225">
    <property type="entry name" value="HAMP"/>
    <property type="match status" value="1"/>
</dbReference>
<dbReference type="PROSITE" id="PS50109">
    <property type="entry name" value="HIS_KIN"/>
    <property type="match status" value="1"/>
</dbReference>
<dbReference type="Pfam" id="PF00512">
    <property type="entry name" value="HisKA"/>
    <property type="match status" value="1"/>
</dbReference>
<reference evidence="19 20" key="1">
    <citation type="submission" date="2017-03" db="EMBL/GenBank/DDBJ databases">
        <authorList>
            <person name="Afonso C.L."/>
            <person name="Miller P.J."/>
            <person name="Scott M.A."/>
            <person name="Spackman E."/>
            <person name="Goraichik I."/>
            <person name="Dimitrov K.M."/>
            <person name="Suarez D.L."/>
            <person name="Swayne D.E."/>
        </authorList>
    </citation>
    <scope>NUCLEOTIDE SEQUENCE [LARGE SCALE GENOMIC DNA]</scope>
    <source>
        <strain evidence="19 20">CECT 7691</strain>
    </source>
</reference>
<dbReference type="Proteomes" id="UP000193200">
    <property type="component" value="Unassembled WGS sequence"/>
</dbReference>
<keyword evidence="8" id="KW-0547">Nucleotide-binding</keyword>
<feature type="transmembrane region" description="Helical" evidence="15">
    <location>
        <begin position="299"/>
        <end position="321"/>
    </location>
</feature>
<evidence type="ECO:0000256" key="1">
    <source>
        <dbReference type="ARBA" id="ARBA00000085"/>
    </source>
</evidence>
<dbReference type="PIRSF" id="PIRSF037532">
    <property type="entry name" value="STHK_NtrY"/>
    <property type="match status" value="1"/>
</dbReference>
<dbReference type="EMBL" id="FWFR01000002">
    <property type="protein sequence ID" value="SLN54675.1"/>
    <property type="molecule type" value="Genomic_DNA"/>
</dbReference>
<dbReference type="PROSITE" id="PS50112">
    <property type="entry name" value="PAS"/>
    <property type="match status" value="1"/>
</dbReference>
<evidence type="ECO:0000256" key="13">
    <source>
        <dbReference type="ARBA" id="ARBA00023136"/>
    </source>
</evidence>
<keyword evidence="10" id="KW-0067">ATP-binding</keyword>
<evidence type="ECO:0000256" key="12">
    <source>
        <dbReference type="ARBA" id="ARBA00023012"/>
    </source>
</evidence>
<name>A0A1Y5T3V1_9PROT</name>
<evidence type="ECO:0000256" key="8">
    <source>
        <dbReference type="ARBA" id="ARBA00022741"/>
    </source>
</evidence>
<dbReference type="SUPFAM" id="SSF47384">
    <property type="entry name" value="Homodimeric domain of signal transducing histidine kinase"/>
    <property type="match status" value="1"/>
</dbReference>
<keyword evidence="20" id="KW-1185">Reference proteome</keyword>
<evidence type="ECO:0000259" key="18">
    <source>
        <dbReference type="PROSITE" id="PS50885"/>
    </source>
</evidence>
<gene>
    <name evidence="19" type="primary">walK</name>
    <name evidence="19" type="ORF">OCH7691_02323</name>
</gene>
<proteinExistence type="predicted"/>
<keyword evidence="7 15" id="KW-0812">Transmembrane</keyword>
<keyword evidence="6 19" id="KW-0808">Transferase</keyword>
<keyword evidence="13 15" id="KW-0472">Membrane</keyword>
<dbReference type="InterPro" id="IPR004358">
    <property type="entry name" value="Sig_transdc_His_kin-like_C"/>
</dbReference>
<evidence type="ECO:0000256" key="2">
    <source>
        <dbReference type="ARBA" id="ARBA00004651"/>
    </source>
</evidence>
<evidence type="ECO:0000256" key="4">
    <source>
        <dbReference type="ARBA" id="ARBA00022475"/>
    </source>
</evidence>
<dbReference type="InterPro" id="IPR036890">
    <property type="entry name" value="HATPase_C_sf"/>
</dbReference>
<evidence type="ECO:0000256" key="14">
    <source>
        <dbReference type="SAM" id="MobiDB-lite"/>
    </source>
</evidence>
<evidence type="ECO:0000256" key="9">
    <source>
        <dbReference type="ARBA" id="ARBA00022777"/>
    </source>
</evidence>
<feature type="region of interest" description="Disordered" evidence="14">
    <location>
        <begin position="733"/>
        <end position="756"/>
    </location>
</feature>
<dbReference type="PROSITE" id="PS50885">
    <property type="entry name" value="HAMP"/>
    <property type="match status" value="1"/>
</dbReference>
<dbReference type="InterPro" id="IPR017232">
    <property type="entry name" value="NtrY"/>
</dbReference>
<feature type="domain" description="Histidine kinase" evidence="16">
    <location>
        <begin position="517"/>
        <end position="736"/>
    </location>
</feature>
<evidence type="ECO:0000256" key="11">
    <source>
        <dbReference type="ARBA" id="ARBA00022989"/>
    </source>
</evidence>
<dbReference type="GO" id="GO:0000155">
    <property type="term" value="F:phosphorelay sensor kinase activity"/>
    <property type="evidence" value="ECO:0007669"/>
    <property type="project" value="InterPro"/>
</dbReference>
<protein>
    <recommendedName>
        <fullName evidence="3">histidine kinase</fullName>
        <ecNumber evidence="3">2.7.13.3</ecNumber>
    </recommendedName>
</protein>
<evidence type="ECO:0000313" key="19">
    <source>
        <dbReference type="EMBL" id="SLN54675.1"/>
    </source>
</evidence>
<dbReference type="InterPro" id="IPR045671">
    <property type="entry name" value="NtrY-like_N"/>
</dbReference>
<dbReference type="FunCoup" id="A0A1Y5T3V1">
    <property type="interactions" value="283"/>
</dbReference>
<dbReference type="SUPFAM" id="SSF55874">
    <property type="entry name" value="ATPase domain of HSP90 chaperone/DNA topoisomerase II/histidine kinase"/>
    <property type="match status" value="1"/>
</dbReference>
<feature type="domain" description="HAMP" evidence="18">
    <location>
        <begin position="327"/>
        <end position="380"/>
    </location>
</feature>
<dbReference type="InParanoid" id="A0A1Y5T3V1"/>
<keyword evidence="12" id="KW-0902">Two-component regulatory system</keyword>
<evidence type="ECO:0000256" key="10">
    <source>
        <dbReference type="ARBA" id="ARBA00022840"/>
    </source>
</evidence>
<dbReference type="InterPro" id="IPR003661">
    <property type="entry name" value="HisK_dim/P_dom"/>
</dbReference>
<dbReference type="EC" id="2.7.13.3" evidence="3"/>
<dbReference type="SUPFAM" id="SSF158472">
    <property type="entry name" value="HAMP domain-like"/>
    <property type="match status" value="1"/>
</dbReference>
<dbReference type="Pfam" id="PF00672">
    <property type="entry name" value="HAMP"/>
    <property type="match status" value="1"/>
</dbReference>
<feature type="transmembrane region" description="Helical" evidence="15">
    <location>
        <begin position="27"/>
        <end position="49"/>
    </location>
</feature>
<accession>A0A1Y5T3V1</accession>
<dbReference type="CDD" id="cd00130">
    <property type="entry name" value="PAS"/>
    <property type="match status" value="1"/>
</dbReference>
<dbReference type="SMART" id="SM00387">
    <property type="entry name" value="HATPase_c"/>
    <property type="match status" value="1"/>
</dbReference>
<dbReference type="AlphaFoldDB" id="A0A1Y5T3V1"/>
<dbReference type="Pfam" id="PF19312">
    <property type="entry name" value="NtrY_N"/>
    <property type="match status" value="1"/>
</dbReference>
<evidence type="ECO:0000256" key="3">
    <source>
        <dbReference type="ARBA" id="ARBA00012438"/>
    </source>
</evidence>
<dbReference type="SMART" id="SM00388">
    <property type="entry name" value="HisKA"/>
    <property type="match status" value="1"/>
</dbReference>
<dbReference type="SMART" id="SM00304">
    <property type="entry name" value="HAMP"/>
    <property type="match status" value="1"/>
</dbReference>
<dbReference type="SUPFAM" id="SSF55785">
    <property type="entry name" value="PYP-like sensor domain (PAS domain)"/>
    <property type="match status" value="1"/>
</dbReference>
<keyword evidence="4" id="KW-1003">Cell membrane</keyword>
<organism evidence="19 20">
    <name type="scientific">Oceanibacterium hippocampi</name>
    <dbReference type="NCBI Taxonomy" id="745714"/>
    <lineage>
        <taxon>Bacteria</taxon>
        <taxon>Pseudomonadati</taxon>
        <taxon>Pseudomonadota</taxon>
        <taxon>Alphaproteobacteria</taxon>
        <taxon>Sneathiellales</taxon>
        <taxon>Sneathiellaceae</taxon>
        <taxon>Oceanibacterium</taxon>
    </lineage>
</organism>
<dbReference type="InterPro" id="IPR005467">
    <property type="entry name" value="His_kinase_dom"/>
</dbReference>
<dbReference type="Pfam" id="PF00989">
    <property type="entry name" value="PAS"/>
    <property type="match status" value="1"/>
</dbReference>
<evidence type="ECO:0000256" key="5">
    <source>
        <dbReference type="ARBA" id="ARBA00022553"/>
    </source>
</evidence>
<dbReference type="InterPro" id="IPR000014">
    <property type="entry name" value="PAS"/>
</dbReference>
<dbReference type="GO" id="GO:0005524">
    <property type="term" value="F:ATP binding"/>
    <property type="evidence" value="ECO:0007669"/>
    <property type="project" value="UniProtKB-KW"/>
</dbReference>
<dbReference type="GO" id="GO:0005886">
    <property type="term" value="C:plasma membrane"/>
    <property type="evidence" value="ECO:0007669"/>
    <property type="project" value="UniProtKB-SubCell"/>
</dbReference>
<evidence type="ECO:0000313" key="20">
    <source>
        <dbReference type="Proteomes" id="UP000193200"/>
    </source>
</evidence>
<dbReference type="InterPro" id="IPR036097">
    <property type="entry name" value="HisK_dim/P_sf"/>
</dbReference>
<dbReference type="InterPro" id="IPR013767">
    <property type="entry name" value="PAS_fold"/>
</dbReference>
<feature type="transmembrane region" description="Helical" evidence="15">
    <location>
        <begin position="61"/>
        <end position="85"/>
    </location>
</feature>
<keyword evidence="11 15" id="KW-1133">Transmembrane helix</keyword>
<evidence type="ECO:0000259" key="17">
    <source>
        <dbReference type="PROSITE" id="PS50112"/>
    </source>
</evidence>
<sequence length="756" mass="83432">MTNPTSRADKPGSFSLRLVAWAERIGLARGLGLGLGIATFLSVMATSAALSNELPFSVDTWVIRVLLVLDLALLLLLAALIARRLVTIWAERRRGIAGSRLHTRLIKLFSIVAVAPAILVAIFTAVYFNLVVEQWFSDRVNTAVRSSVAVAEAYIQEHIQSIRADVLAMAADLNRAAPSLAQRRNRFDQVMGAQASLRNLSEAVVIDRQQNVIARSPLSFVMEVERVPPAALTEADDGDVVILTSEDDDRVRALVRLDRFIDAYLYVGRFIEPRVLNHVESTRRAVREYERLQSESVGIVIPFVLIFIVVSLLVVLVAIWFGMTLATQLVRPIIGLVDAAEAVRRGELEARVPETRTGDEMALLARTFNRMIDQLRRQRNALVTANNQIDERRRFTEAVLSGVTAGVLGLDPDGGIELINRSAVRLLARGGDELVGHGFQAALPEMAELLKLAGDRHRRYTQDQITIVINGSARNLLVRVAAQRDGEKIKGYVVTFDDVTELVSAQRMAAWGDVARRIAHEIKNPLTPIQLSAERLRRRYLKEIESDPAVFAQCIETIIRHVGDIGRMVDEFSSFARMPAPVFKAEDVGQILRQTVLLQRIARPDIEFRETLPGEPLVANCDGRQLSQVLTNLLQNAVDAIDERQEGDSGAPPGEVELSLFRDREVIAIEVADNGCGLPVDERERLTEPYVTKKEKGTGLGLAIVKKIMEEHGGDISLKDRDGTGAVVRLALPVPKAEDGNESGNQQDEKQTAYGA</sequence>
<evidence type="ECO:0000256" key="7">
    <source>
        <dbReference type="ARBA" id="ARBA00022692"/>
    </source>
</evidence>
<dbReference type="CDD" id="cd00082">
    <property type="entry name" value="HisKA"/>
    <property type="match status" value="1"/>
</dbReference>
<comment type="catalytic activity">
    <reaction evidence="1">
        <text>ATP + protein L-histidine = ADP + protein N-phospho-L-histidine.</text>
        <dbReference type="EC" id="2.7.13.3"/>
    </reaction>
</comment>
<dbReference type="InterPro" id="IPR003594">
    <property type="entry name" value="HATPase_dom"/>
</dbReference>
<keyword evidence="5" id="KW-0597">Phosphoprotein</keyword>
<dbReference type="Gene3D" id="1.10.287.130">
    <property type="match status" value="1"/>
</dbReference>
<dbReference type="PRINTS" id="PR00344">
    <property type="entry name" value="BCTRLSENSOR"/>
</dbReference>
<feature type="transmembrane region" description="Helical" evidence="15">
    <location>
        <begin position="105"/>
        <end position="128"/>
    </location>
</feature>
<evidence type="ECO:0000259" key="16">
    <source>
        <dbReference type="PROSITE" id="PS50109"/>
    </source>
</evidence>
<dbReference type="Pfam" id="PF02518">
    <property type="entry name" value="HATPase_c"/>
    <property type="match status" value="1"/>
</dbReference>
<dbReference type="Gene3D" id="3.30.450.20">
    <property type="entry name" value="PAS domain"/>
    <property type="match status" value="1"/>
</dbReference>
<dbReference type="GO" id="GO:0006355">
    <property type="term" value="P:regulation of DNA-templated transcription"/>
    <property type="evidence" value="ECO:0007669"/>
    <property type="project" value="InterPro"/>
</dbReference>
<comment type="subcellular location">
    <subcellularLocation>
        <location evidence="2">Cell membrane</location>
        <topology evidence="2">Multi-pass membrane protein</topology>
    </subcellularLocation>
</comment>
<dbReference type="InterPro" id="IPR003660">
    <property type="entry name" value="HAMP_dom"/>
</dbReference>
<dbReference type="Gene3D" id="6.10.340.10">
    <property type="match status" value="1"/>
</dbReference>
<evidence type="ECO:0000256" key="6">
    <source>
        <dbReference type="ARBA" id="ARBA00022679"/>
    </source>
</evidence>
<dbReference type="PANTHER" id="PTHR43065">
    <property type="entry name" value="SENSOR HISTIDINE KINASE"/>
    <property type="match status" value="1"/>
</dbReference>
<keyword evidence="9 19" id="KW-0418">Kinase</keyword>
<evidence type="ECO:0000256" key="15">
    <source>
        <dbReference type="SAM" id="Phobius"/>
    </source>
</evidence>
<feature type="compositionally biased region" description="Basic and acidic residues" evidence="14">
    <location>
        <begin position="747"/>
        <end position="756"/>
    </location>
</feature>
<dbReference type="PANTHER" id="PTHR43065:SF10">
    <property type="entry name" value="PEROXIDE STRESS-ACTIVATED HISTIDINE KINASE MAK3"/>
    <property type="match status" value="1"/>
</dbReference>
<dbReference type="Gene3D" id="3.30.565.10">
    <property type="entry name" value="Histidine kinase-like ATPase, C-terminal domain"/>
    <property type="match status" value="1"/>
</dbReference>